<keyword evidence="6" id="KW-0408">Iron</keyword>
<keyword evidence="8 12" id="KW-0798">TonB box</keyword>
<keyword evidence="3 11" id="KW-1134">Transmembrane beta strand</keyword>
<dbReference type="Proteomes" id="UP000517753">
    <property type="component" value="Unassembled WGS sequence"/>
</dbReference>
<dbReference type="Pfam" id="PF07715">
    <property type="entry name" value="Plug"/>
    <property type="match status" value="1"/>
</dbReference>
<dbReference type="InterPro" id="IPR036942">
    <property type="entry name" value="Beta-barrel_TonB_sf"/>
</dbReference>
<comment type="caution">
    <text evidence="17">The sequence shown here is derived from an EMBL/GenBank/DDBJ whole genome shotgun (WGS) entry which is preliminary data.</text>
</comment>
<keyword evidence="9 11" id="KW-0472">Membrane</keyword>
<feature type="region of interest" description="Disordered" evidence="13">
    <location>
        <begin position="44"/>
        <end position="67"/>
    </location>
</feature>
<organism evidence="17 18">
    <name type="scientific">Sphingomonas melonis</name>
    <dbReference type="NCBI Taxonomy" id="152682"/>
    <lineage>
        <taxon>Bacteria</taxon>
        <taxon>Pseudomonadati</taxon>
        <taxon>Pseudomonadota</taxon>
        <taxon>Alphaproteobacteria</taxon>
        <taxon>Sphingomonadales</taxon>
        <taxon>Sphingomonadaceae</taxon>
        <taxon>Sphingomonas</taxon>
    </lineage>
</organism>
<evidence type="ECO:0000256" key="1">
    <source>
        <dbReference type="ARBA" id="ARBA00004571"/>
    </source>
</evidence>
<dbReference type="AlphaFoldDB" id="A0A7Y9FPI1"/>
<evidence type="ECO:0000256" key="10">
    <source>
        <dbReference type="ARBA" id="ARBA00023237"/>
    </source>
</evidence>
<feature type="domain" description="TonB-dependent receptor plug" evidence="16">
    <location>
        <begin position="87"/>
        <end position="199"/>
    </location>
</feature>
<protein>
    <submittedName>
        <fullName evidence="17">Outer membrane receptor protein involved in Fe transport</fullName>
    </submittedName>
</protein>
<evidence type="ECO:0000259" key="16">
    <source>
        <dbReference type="Pfam" id="PF07715"/>
    </source>
</evidence>
<evidence type="ECO:0000256" key="12">
    <source>
        <dbReference type="RuleBase" id="RU003357"/>
    </source>
</evidence>
<evidence type="ECO:0000256" key="8">
    <source>
        <dbReference type="ARBA" id="ARBA00023077"/>
    </source>
</evidence>
<gene>
    <name evidence="17" type="ORF">HD841_002898</name>
</gene>
<dbReference type="InterPro" id="IPR012910">
    <property type="entry name" value="Plug_dom"/>
</dbReference>
<feature type="compositionally biased region" description="Low complexity" evidence="13">
    <location>
        <begin position="56"/>
        <end position="67"/>
    </location>
</feature>
<keyword evidence="4" id="KW-0410">Iron transport</keyword>
<feature type="domain" description="TonB-dependent receptor-like beta-barrel" evidence="15">
    <location>
        <begin position="320"/>
        <end position="717"/>
    </location>
</feature>
<evidence type="ECO:0000256" key="6">
    <source>
        <dbReference type="ARBA" id="ARBA00023004"/>
    </source>
</evidence>
<dbReference type="Pfam" id="PF00593">
    <property type="entry name" value="TonB_dep_Rec_b-barrel"/>
    <property type="match status" value="1"/>
</dbReference>
<dbReference type="Gene3D" id="2.40.170.20">
    <property type="entry name" value="TonB-dependent receptor, beta-barrel domain"/>
    <property type="match status" value="1"/>
</dbReference>
<evidence type="ECO:0000256" key="5">
    <source>
        <dbReference type="ARBA" id="ARBA00022692"/>
    </source>
</evidence>
<proteinExistence type="inferred from homology"/>
<keyword evidence="17" id="KW-0675">Receptor</keyword>
<keyword evidence="18" id="KW-1185">Reference proteome</keyword>
<dbReference type="PROSITE" id="PS52016">
    <property type="entry name" value="TONB_DEPENDENT_REC_3"/>
    <property type="match status" value="1"/>
</dbReference>
<comment type="similarity">
    <text evidence="11 12">Belongs to the TonB-dependent receptor family.</text>
</comment>
<name>A0A7Y9FPI1_9SPHN</name>
<sequence>MGPVFGYGEGVSGTSISAIRRAARAIILTSVAALPLLAAQGASAQTSGNTPTTNSDPAADQAATPAVTASNDSDIVVTAAKRDDTLLNVASSVTALSGNRLQELGLSSFQDFIRLAPGVSFQSVTPGRTQISIRGVNVGTTQPSTSVATYFDEVPLNTSATSSLSGDLNIDPDPFDLQRVEILRGPQGTLYGANALGGVIKYVPQSPKFDRVAAAGSANIGAVHKGGTDLGIKGMINVPMADWAALRVVGFYRKDAGYIDNVSLNEKDVNWAKNRGGRAILELRPLSGLTIKLTALLQRLTTGGDSSVDALRTTQTPAFGDLTQARPIPEGVSDRFNMYNAVVSYDFGFASLISSTAWTRQRFSRASTSVAIDPTSQYSTVFKGTNNKFVQEVRLQSPSASGHGLEWQLGGFYTNEHYNRTSTDYLIDLPSMQSLDSDVSGTIASYAEKAVFANATYYFNGMFDIAGGVRYSHNDQNGFGTNNSGAFNGRSGASDDNKVTWSATGRFHPAKDILLYANVSTGYRAGGPNFFAVGQAIPPSFGPEELTNYEAGLKLSTPDKKATFTLSGFYIDWSSIQLPLIVNRLTFRGNNGTADSKGFEASATLLPVQGLNLAGTLSYTDSRITSDERTGVGAVPGERMAGAPRWSGSLTADYERPISDQLKGFAGGTFTFSSNRPNSYRLSVNTPYVLIPGFETFGLRTGVDAGSWRLTLAADNLFDKRGVTDDYTFPRYFGELLGVGTYYDQLGTIKPRTIRLTFDWSI</sequence>
<reference evidence="17 18" key="1">
    <citation type="submission" date="2020-07" db="EMBL/GenBank/DDBJ databases">
        <authorList>
            <person name="Partida-Martinez L."/>
            <person name="Huntemann M."/>
            <person name="Clum A."/>
            <person name="Wang J."/>
            <person name="Palaniappan K."/>
            <person name="Ritter S."/>
            <person name="Chen I.-M."/>
            <person name="Stamatis D."/>
            <person name="Reddy T."/>
            <person name="O'Malley R."/>
            <person name="Daum C."/>
            <person name="Shapiro N."/>
            <person name="Ivanova N."/>
            <person name="Kyrpides N."/>
            <person name="Woyke T."/>
        </authorList>
    </citation>
    <scope>NUCLEOTIDE SEQUENCE [LARGE SCALE GENOMIC DNA]</scope>
    <source>
        <strain evidence="17 18">AS2.3</strain>
    </source>
</reference>
<keyword evidence="10 11" id="KW-0998">Cell outer membrane</keyword>
<evidence type="ECO:0000256" key="4">
    <source>
        <dbReference type="ARBA" id="ARBA00022496"/>
    </source>
</evidence>
<accession>A0A7Y9FPI1</accession>
<dbReference type="RefSeq" id="WP_179509534.1">
    <property type="nucleotide sequence ID" value="NZ_JACCBY010000004.1"/>
</dbReference>
<comment type="subcellular location">
    <subcellularLocation>
        <location evidence="1 11">Cell outer membrane</location>
        <topology evidence="1 11">Multi-pass membrane protein</topology>
    </subcellularLocation>
</comment>
<dbReference type="PANTHER" id="PTHR32552:SF81">
    <property type="entry name" value="TONB-DEPENDENT OUTER MEMBRANE RECEPTOR"/>
    <property type="match status" value="1"/>
</dbReference>
<evidence type="ECO:0000256" key="3">
    <source>
        <dbReference type="ARBA" id="ARBA00022452"/>
    </source>
</evidence>
<reference evidence="17 18" key="2">
    <citation type="submission" date="2020-08" db="EMBL/GenBank/DDBJ databases">
        <title>The Agave Microbiome: Exploring the role of microbial communities in plant adaptations to desert environments.</title>
        <authorList>
            <person name="Partida-Martinez L.P."/>
        </authorList>
    </citation>
    <scope>NUCLEOTIDE SEQUENCE [LARGE SCALE GENOMIC DNA]</scope>
    <source>
        <strain evidence="17 18">AS2.3</strain>
    </source>
</reference>
<evidence type="ECO:0000256" key="14">
    <source>
        <dbReference type="SAM" id="SignalP"/>
    </source>
</evidence>
<evidence type="ECO:0000256" key="11">
    <source>
        <dbReference type="PROSITE-ProRule" id="PRU01360"/>
    </source>
</evidence>
<dbReference type="SUPFAM" id="SSF56935">
    <property type="entry name" value="Porins"/>
    <property type="match status" value="1"/>
</dbReference>
<evidence type="ECO:0000313" key="18">
    <source>
        <dbReference type="Proteomes" id="UP000517753"/>
    </source>
</evidence>
<dbReference type="EMBL" id="JACCBY010000004">
    <property type="protein sequence ID" value="NYD91091.1"/>
    <property type="molecule type" value="Genomic_DNA"/>
</dbReference>
<dbReference type="InterPro" id="IPR039426">
    <property type="entry name" value="TonB-dep_rcpt-like"/>
</dbReference>
<feature type="chain" id="PRO_5031315322" evidence="14">
    <location>
        <begin position="45"/>
        <end position="762"/>
    </location>
</feature>
<dbReference type="InterPro" id="IPR000531">
    <property type="entry name" value="Beta-barrel_TonB"/>
</dbReference>
<dbReference type="GO" id="GO:0006826">
    <property type="term" value="P:iron ion transport"/>
    <property type="evidence" value="ECO:0007669"/>
    <property type="project" value="UniProtKB-KW"/>
</dbReference>
<evidence type="ECO:0000256" key="13">
    <source>
        <dbReference type="SAM" id="MobiDB-lite"/>
    </source>
</evidence>
<dbReference type="PANTHER" id="PTHR32552">
    <property type="entry name" value="FERRICHROME IRON RECEPTOR-RELATED"/>
    <property type="match status" value="1"/>
</dbReference>
<evidence type="ECO:0000256" key="9">
    <source>
        <dbReference type="ARBA" id="ARBA00023136"/>
    </source>
</evidence>
<dbReference type="CDD" id="cd01347">
    <property type="entry name" value="ligand_gated_channel"/>
    <property type="match status" value="1"/>
</dbReference>
<keyword evidence="5 11" id="KW-0812">Transmembrane</keyword>
<keyword evidence="7" id="KW-0406">Ion transport</keyword>
<dbReference type="GO" id="GO:0009279">
    <property type="term" value="C:cell outer membrane"/>
    <property type="evidence" value="ECO:0007669"/>
    <property type="project" value="UniProtKB-SubCell"/>
</dbReference>
<evidence type="ECO:0000256" key="7">
    <source>
        <dbReference type="ARBA" id="ARBA00023065"/>
    </source>
</evidence>
<evidence type="ECO:0000256" key="2">
    <source>
        <dbReference type="ARBA" id="ARBA00022448"/>
    </source>
</evidence>
<feature type="compositionally biased region" description="Polar residues" evidence="13">
    <location>
        <begin position="44"/>
        <end position="55"/>
    </location>
</feature>
<feature type="signal peptide" evidence="14">
    <location>
        <begin position="1"/>
        <end position="44"/>
    </location>
</feature>
<evidence type="ECO:0000313" key="17">
    <source>
        <dbReference type="EMBL" id="NYD91091.1"/>
    </source>
</evidence>
<keyword evidence="2 11" id="KW-0813">Transport</keyword>
<keyword evidence="14" id="KW-0732">Signal</keyword>
<evidence type="ECO:0000259" key="15">
    <source>
        <dbReference type="Pfam" id="PF00593"/>
    </source>
</evidence>